<dbReference type="InterPro" id="IPR037523">
    <property type="entry name" value="VOC_core"/>
</dbReference>
<dbReference type="Proteomes" id="UP000249522">
    <property type="component" value="Unassembled WGS sequence"/>
</dbReference>
<dbReference type="AlphaFoldDB" id="A0A2W1LEM6"/>
<dbReference type="CDD" id="cd06587">
    <property type="entry name" value="VOC"/>
    <property type="match status" value="1"/>
</dbReference>
<dbReference type="Pfam" id="PF00903">
    <property type="entry name" value="Glyoxalase"/>
    <property type="match status" value="1"/>
</dbReference>
<name>A0A2W1LEM6_9BACL</name>
<evidence type="ECO:0000259" key="1">
    <source>
        <dbReference type="PROSITE" id="PS51819"/>
    </source>
</evidence>
<evidence type="ECO:0000313" key="2">
    <source>
        <dbReference type="EMBL" id="PZD97536.1"/>
    </source>
</evidence>
<accession>A0A2W1LEM6</accession>
<dbReference type="PROSITE" id="PS51819">
    <property type="entry name" value="VOC"/>
    <property type="match status" value="1"/>
</dbReference>
<proteinExistence type="predicted"/>
<reference evidence="2 3" key="1">
    <citation type="submission" date="2018-06" db="EMBL/GenBank/DDBJ databases">
        <title>Paenibacillus imtechensis sp. nov.</title>
        <authorList>
            <person name="Pinnaka A.K."/>
            <person name="Singh H."/>
            <person name="Kaur M."/>
        </authorList>
    </citation>
    <scope>NUCLEOTIDE SEQUENCE [LARGE SCALE GENOMIC DNA]</scope>
    <source>
        <strain evidence="2 3">SMB1</strain>
    </source>
</reference>
<dbReference type="SUPFAM" id="SSF54593">
    <property type="entry name" value="Glyoxalase/Bleomycin resistance protein/Dihydroxybiphenyl dioxygenase"/>
    <property type="match status" value="1"/>
</dbReference>
<dbReference type="OrthoDB" id="291991at2"/>
<dbReference type="PANTHER" id="PTHR36503:SF1">
    <property type="entry name" value="BLR2520 PROTEIN"/>
    <property type="match status" value="1"/>
</dbReference>
<sequence>MTENRGNEVQQEQQALQEQTAAKPLLTRVLCNYLPVSNLERSVKWYGETLGLTVRKREPDGAILVLGNGQWLFLLETTAPRTANFMTDQWNGTGFEMFSLTFEVENIVELHKKLREQGAEVEPLTDYDSCGLQFIFKDPDGNKFNAWQDPGK</sequence>
<comment type="caution">
    <text evidence="2">The sequence shown here is derived from an EMBL/GenBank/DDBJ whole genome shotgun (WGS) entry which is preliminary data.</text>
</comment>
<gene>
    <name evidence="2" type="ORF">DNH61_01265</name>
</gene>
<dbReference type="PANTHER" id="PTHR36503">
    <property type="entry name" value="BLR2520 PROTEIN"/>
    <property type="match status" value="1"/>
</dbReference>
<keyword evidence="3" id="KW-1185">Reference proteome</keyword>
<dbReference type="Gene3D" id="3.10.180.10">
    <property type="entry name" value="2,3-Dihydroxybiphenyl 1,2-Dioxygenase, domain 1"/>
    <property type="match status" value="1"/>
</dbReference>
<dbReference type="RefSeq" id="WP_111144897.1">
    <property type="nucleotide sequence ID" value="NZ_QKRB01000010.1"/>
</dbReference>
<dbReference type="InterPro" id="IPR029068">
    <property type="entry name" value="Glyas_Bleomycin-R_OHBP_Dase"/>
</dbReference>
<protein>
    <submittedName>
        <fullName evidence="2">VOC family protein</fullName>
    </submittedName>
</protein>
<organism evidence="2 3">
    <name type="scientific">Paenibacillus sambharensis</name>
    <dbReference type="NCBI Taxonomy" id="1803190"/>
    <lineage>
        <taxon>Bacteria</taxon>
        <taxon>Bacillati</taxon>
        <taxon>Bacillota</taxon>
        <taxon>Bacilli</taxon>
        <taxon>Bacillales</taxon>
        <taxon>Paenibacillaceae</taxon>
        <taxon>Paenibacillus</taxon>
    </lineage>
</organism>
<evidence type="ECO:0000313" key="3">
    <source>
        <dbReference type="Proteomes" id="UP000249522"/>
    </source>
</evidence>
<dbReference type="InterPro" id="IPR004360">
    <property type="entry name" value="Glyas_Fos-R_dOase_dom"/>
</dbReference>
<dbReference type="EMBL" id="QKRB01000010">
    <property type="protein sequence ID" value="PZD97536.1"/>
    <property type="molecule type" value="Genomic_DNA"/>
</dbReference>
<feature type="domain" description="VOC" evidence="1">
    <location>
        <begin position="28"/>
        <end position="149"/>
    </location>
</feature>